<dbReference type="Proteomes" id="UP000703269">
    <property type="component" value="Unassembled WGS sequence"/>
</dbReference>
<feature type="compositionally biased region" description="Basic residues" evidence="1">
    <location>
        <begin position="72"/>
        <end position="81"/>
    </location>
</feature>
<evidence type="ECO:0000313" key="3">
    <source>
        <dbReference type="Proteomes" id="UP000703269"/>
    </source>
</evidence>
<proteinExistence type="predicted"/>
<keyword evidence="3" id="KW-1185">Reference proteome</keyword>
<feature type="region of interest" description="Disordered" evidence="1">
    <location>
        <begin position="62"/>
        <end position="90"/>
    </location>
</feature>
<evidence type="ECO:0000256" key="1">
    <source>
        <dbReference type="SAM" id="MobiDB-lite"/>
    </source>
</evidence>
<comment type="caution">
    <text evidence="2">The sequence shown here is derived from an EMBL/GenBank/DDBJ whole genome shotgun (WGS) entry which is preliminary data.</text>
</comment>
<organism evidence="2 3">
    <name type="scientific">Phanerochaete sordida</name>
    <dbReference type="NCBI Taxonomy" id="48140"/>
    <lineage>
        <taxon>Eukaryota</taxon>
        <taxon>Fungi</taxon>
        <taxon>Dikarya</taxon>
        <taxon>Basidiomycota</taxon>
        <taxon>Agaricomycotina</taxon>
        <taxon>Agaricomycetes</taxon>
        <taxon>Polyporales</taxon>
        <taxon>Phanerochaetaceae</taxon>
        <taxon>Phanerochaete</taxon>
    </lineage>
</organism>
<evidence type="ECO:0000313" key="2">
    <source>
        <dbReference type="EMBL" id="GJE91268.1"/>
    </source>
</evidence>
<dbReference type="EMBL" id="BPQB01000020">
    <property type="protein sequence ID" value="GJE91268.1"/>
    <property type="molecule type" value="Genomic_DNA"/>
</dbReference>
<dbReference type="AlphaFoldDB" id="A0A9P3GAD8"/>
<gene>
    <name evidence="2" type="ORF">PsYK624_074170</name>
</gene>
<protein>
    <submittedName>
        <fullName evidence="2">Uncharacterized protein</fullName>
    </submittedName>
</protein>
<accession>A0A9P3GAD8</accession>
<reference evidence="2 3" key="1">
    <citation type="submission" date="2021-08" db="EMBL/GenBank/DDBJ databases">
        <title>Draft Genome Sequence of Phanerochaete sordida strain YK-624.</title>
        <authorList>
            <person name="Mori T."/>
            <person name="Dohra H."/>
            <person name="Suzuki T."/>
            <person name="Kawagishi H."/>
            <person name="Hirai H."/>
        </authorList>
    </citation>
    <scope>NUCLEOTIDE SEQUENCE [LARGE SCALE GENOMIC DNA]</scope>
    <source>
        <strain evidence="2 3">YK-624</strain>
    </source>
</reference>
<name>A0A9P3GAD8_9APHY</name>
<sequence length="148" mass="16636">MSLRERHHSQCARHRFRRTPFFAPTPFSCPVRPSDGRARRFSPASSAKCVRARCRASPRLLRQAHAQPRRCGPPRHPRRRPLAAATSRQCDSGVLRRGSPRSLLRRVFPAARSLGRTRARAGVGCVQCPRAHDARTSSPPRIAVTCSW</sequence>